<gene>
    <name evidence="4" type="ORF">PsB1_1497</name>
</gene>
<keyword evidence="2" id="KW-0809">Transit peptide</keyword>
<dbReference type="EMBL" id="BPFZ01000008">
    <property type="protein sequence ID" value="GIU67343.1"/>
    <property type="molecule type" value="Genomic_DNA"/>
</dbReference>
<accession>A0ABQ4PWE7</accession>
<dbReference type="SUPFAM" id="SSF160909">
    <property type="entry name" value="ATP12-like"/>
    <property type="match status" value="1"/>
</dbReference>
<evidence type="ECO:0000313" key="4">
    <source>
        <dbReference type="EMBL" id="GIU67343.1"/>
    </source>
</evidence>
<keyword evidence="5" id="KW-1185">Reference proteome</keyword>
<dbReference type="Proteomes" id="UP001161064">
    <property type="component" value="Unassembled WGS sequence"/>
</dbReference>
<dbReference type="PANTHER" id="PTHR21013:SF10">
    <property type="entry name" value="ATP SYNTHASE MITOCHONDRIAL F1 COMPLEX ASSEMBLY FACTOR 2"/>
    <property type="match status" value="1"/>
</dbReference>
<dbReference type="Gene3D" id="3.30.2180.10">
    <property type="entry name" value="ATP12-like"/>
    <property type="match status" value="1"/>
</dbReference>
<dbReference type="PANTHER" id="PTHR21013">
    <property type="entry name" value="ATP SYNTHASE MITOCHONDRIAL F1 COMPLEX ASSEMBLY FACTOR 2/ATP12 PROTEIN, MITOCHONDRIAL PRECURSOR"/>
    <property type="match status" value="1"/>
</dbReference>
<evidence type="ECO:0000256" key="1">
    <source>
        <dbReference type="ARBA" id="ARBA00008231"/>
    </source>
</evidence>
<dbReference type="RefSeq" id="WP_284360203.1">
    <property type="nucleotide sequence ID" value="NZ_BPFZ01000008.1"/>
</dbReference>
<evidence type="ECO:0000256" key="3">
    <source>
        <dbReference type="ARBA" id="ARBA00023186"/>
    </source>
</evidence>
<comment type="similarity">
    <text evidence="1">Belongs to the ATP12 family.</text>
</comment>
<dbReference type="InterPro" id="IPR011419">
    <property type="entry name" value="ATP12_ATP_synth-F1-assembly"/>
</dbReference>
<dbReference type="Pfam" id="PF07542">
    <property type="entry name" value="ATP12"/>
    <property type="match status" value="1"/>
</dbReference>
<name>A0ABQ4PWE7_9PROT</name>
<dbReference type="InterPro" id="IPR023335">
    <property type="entry name" value="ATP12_ortho_dom_sf"/>
</dbReference>
<reference evidence="4" key="2">
    <citation type="journal article" date="2023" name="ISME Commun">
        <title>Characterization of a bloom-associated alphaproteobacterial lineage, 'Candidatus Phycosocius': insights into freshwater algal-bacterial interactions.</title>
        <authorList>
            <person name="Tanabe Y."/>
            <person name="Yamaguchi H."/>
            <person name="Yoshida M."/>
            <person name="Kai A."/>
            <person name="Okazaki Y."/>
        </authorList>
    </citation>
    <scope>NUCLEOTIDE SEQUENCE</scope>
    <source>
        <strain evidence="4">BOTRYCO-1</strain>
    </source>
</reference>
<evidence type="ECO:0000313" key="5">
    <source>
        <dbReference type="Proteomes" id="UP001161064"/>
    </source>
</evidence>
<dbReference type="Gene3D" id="1.10.3580.10">
    <property type="entry name" value="ATP12 ATPase"/>
    <property type="match status" value="1"/>
</dbReference>
<dbReference type="InterPro" id="IPR042272">
    <property type="entry name" value="ATP12_ATP_synth-F1-assembly_N"/>
</dbReference>
<sequence>MNGVIGPKRFYKEASVASHAMGFAVTLDGRIPKTPAKNHLILPNANAARLVASEWAMQGDSIDPASMPVTRLINVALDHGATSRDAMVDQVVKHAGTDLVCYRAPTPDSLIQAQAAAWDPLLDWAKQHFEVELVTTTSALAIHQSPLALERVARAARALDDLRLTALAFANGLAGSAIVALALVHGQLSGEDAFKAIRIEEDWQAQRWGKDPDEEKVAQARRLDLIAVEALVKALGA</sequence>
<evidence type="ECO:0000256" key="2">
    <source>
        <dbReference type="ARBA" id="ARBA00022946"/>
    </source>
</evidence>
<keyword evidence="3" id="KW-0143">Chaperone</keyword>
<reference evidence="4" key="1">
    <citation type="submission" date="2021-05" db="EMBL/GenBank/DDBJ databases">
        <authorList>
            <person name="Tanabe Y."/>
        </authorList>
    </citation>
    <scope>NUCLEOTIDE SEQUENCE</scope>
    <source>
        <strain evidence="4">BOTRYCO-1</strain>
    </source>
</reference>
<comment type="caution">
    <text evidence="4">The sequence shown here is derived from an EMBL/GenBank/DDBJ whole genome shotgun (WGS) entry which is preliminary data.</text>
</comment>
<organism evidence="4 5">
    <name type="scientific">Candidatus Phycosocius spiralis</name>
    <dbReference type="NCBI Taxonomy" id="2815099"/>
    <lineage>
        <taxon>Bacteria</taxon>
        <taxon>Pseudomonadati</taxon>
        <taxon>Pseudomonadota</taxon>
        <taxon>Alphaproteobacteria</taxon>
        <taxon>Caulobacterales</taxon>
        <taxon>Caulobacterales incertae sedis</taxon>
        <taxon>Candidatus Phycosocius</taxon>
    </lineage>
</organism>
<protein>
    <submittedName>
        <fullName evidence="4">ATPase</fullName>
    </submittedName>
</protein>
<proteinExistence type="inferred from homology"/>